<feature type="coiled-coil region" evidence="1">
    <location>
        <begin position="316"/>
        <end position="428"/>
    </location>
</feature>
<feature type="coiled-coil region" evidence="1">
    <location>
        <begin position="221"/>
        <end position="248"/>
    </location>
</feature>
<evidence type="ECO:0000256" key="1">
    <source>
        <dbReference type="SAM" id="Coils"/>
    </source>
</evidence>
<keyword evidence="4" id="KW-1185">Reference proteome</keyword>
<evidence type="ECO:0000313" key="4">
    <source>
        <dbReference type="Proteomes" id="UP000037923"/>
    </source>
</evidence>
<proteinExistence type="predicted"/>
<evidence type="ECO:0000256" key="2">
    <source>
        <dbReference type="SAM" id="MobiDB-lite"/>
    </source>
</evidence>
<evidence type="ECO:0000313" key="3">
    <source>
        <dbReference type="EMBL" id="KPA81623.1"/>
    </source>
</evidence>
<dbReference type="RefSeq" id="XP_015660062.1">
    <property type="nucleotide sequence ID" value="XM_015801442.1"/>
</dbReference>
<feature type="coiled-coil region" evidence="1">
    <location>
        <begin position="77"/>
        <end position="192"/>
    </location>
</feature>
<accession>A0A0M9G3Q7</accession>
<feature type="region of interest" description="Disordered" evidence="2">
    <location>
        <begin position="193"/>
        <end position="212"/>
    </location>
</feature>
<reference evidence="3 4" key="1">
    <citation type="submission" date="2015-07" db="EMBL/GenBank/DDBJ databases">
        <title>High-quality genome of monoxenous trypanosomatid Leptomonas pyrrhocoris.</title>
        <authorList>
            <person name="Flegontov P."/>
            <person name="Butenko A."/>
            <person name="Firsov S."/>
            <person name="Vlcek C."/>
            <person name="Logacheva M.D."/>
            <person name="Field M."/>
            <person name="Filatov D."/>
            <person name="Flegontova O."/>
            <person name="Gerasimov E."/>
            <person name="Jackson A.P."/>
            <person name="Kelly S."/>
            <person name="Opperdoes F."/>
            <person name="O'Reilly A."/>
            <person name="Votypka J."/>
            <person name="Yurchenko V."/>
            <person name="Lukes J."/>
        </authorList>
    </citation>
    <scope>NUCLEOTIDE SEQUENCE [LARGE SCALE GENOMIC DNA]</scope>
    <source>
        <strain evidence="3">H10</strain>
    </source>
</reference>
<organism evidence="3 4">
    <name type="scientific">Leptomonas pyrrhocoris</name>
    <name type="common">Firebug parasite</name>
    <dbReference type="NCBI Taxonomy" id="157538"/>
    <lineage>
        <taxon>Eukaryota</taxon>
        <taxon>Discoba</taxon>
        <taxon>Euglenozoa</taxon>
        <taxon>Kinetoplastea</taxon>
        <taxon>Metakinetoplastina</taxon>
        <taxon>Trypanosomatida</taxon>
        <taxon>Trypanosomatidae</taxon>
        <taxon>Leishmaniinae</taxon>
        <taxon>Leptomonas</taxon>
    </lineage>
</organism>
<name>A0A0M9G3Q7_LEPPY</name>
<feature type="coiled-coil region" evidence="1">
    <location>
        <begin position="618"/>
        <end position="722"/>
    </location>
</feature>
<dbReference type="Proteomes" id="UP000037923">
    <property type="component" value="Unassembled WGS sequence"/>
</dbReference>
<dbReference type="EMBL" id="LGTL01000006">
    <property type="protein sequence ID" value="KPA81622.1"/>
    <property type="molecule type" value="Genomic_DNA"/>
</dbReference>
<feature type="compositionally biased region" description="Low complexity" evidence="2">
    <location>
        <begin position="10"/>
        <end position="20"/>
    </location>
</feature>
<dbReference type="RefSeq" id="XP_015660061.1">
    <property type="nucleotide sequence ID" value="XM_015801441.1"/>
</dbReference>
<dbReference type="EMBL" id="LGTL01000006">
    <property type="protein sequence ID" value="KPA81623.1"/>
    <property type="molecule type" value="Genomic_DNA"/>
</dbReference>
<dbReference type="OMA" id="TERYKAT"/>
<sequence>MPAKKKGARSKSAGGAAAKGDAAHDALLQRQAEDREFVRGNETSLRRQIDEEERSTFEAYRRQEAVTRHRVEEAVRKAQFEARENELVEEVKQKAEQLQETQEALSRLQQASELLQSEKASALRRIALLSNELELAQVNVVELERRATSADQGHRDALKKLEGEFDALQQKYHELEAQYAALESQMVAKASEAAANEEKAAAEEGQTPEMPPGEAEKAALLRVMQTEVERYKATATQLQEDLTHARREEEKSNLLVGVLNTQLESVREDNRRLHELSLKRASEVEAAGQVRREAQEARRTALAEMDQALSTAAVQQRQLQLELDVHRKEAEKLAKELSALREEHAALTEELAQLTQKAAQQAQSDLATNVAMQAELANQKKDLELALKAKAAAEDEKFNHKLLTRAEIESLKARLQRLQETMERNDRESFETITVLRADAAKQESMSEQETKEHLAEVTDLHEKLLLTLKQNEALLNALDTLQKTSTQREHDLYEQLTSITAHHTTSSEELERLRTSATQKEAEYTHNFVCMNAERENLRTKLNEMTEASAEYTRMHSETVEQMRMQMEELKSRLTAEAEAHKSACAKESARADVAERNTHRLQDHVRDLEYNVRLGNESHDEAVKTLQAESRDLRSELSIAKRTIVRLENALGDLASYRQLTELNDRLTKDYEKAQQTITALNGKVVLLQNEADTMGGYTVRKAQEEKEQLTRRLRQVERRYKLMAPPFNQLRSFAESRLSPALHTELIAALEAFDQESAFISKYGVTDGTVTNEVKPSENKAAAESAAAETTDFVSTIPSVAKPRLPSAPQTDEKARYTLRKPQSIRSGIIAARTNAAAESRDRLPAIA</sequence>
<protein>
    <submittedName>
        <fullName evidence="3">Uncharacterized protein</fullName>
    </submittedName>
</protein>
<dbReference type="VEuPathDB" id="TriTrypDB:LpyrH10_06_3200"/>
<feature type="coiled-coil region" evidence="1">
    <location>
        <begin position="529"/>
        <end position="581"/>
    </location>
</feature>
<dbReference type="GeneID" id="26904241"/>
<gene>
    <name evidence="3" type="ORF">ABB37_03950</name>
</gene>
<comment type="caution">
    <text evidence="3">The sequence shown here is derived from an EMBL/GenBank/DDBJ whole genome shotgun (WGS) entry which is preliminary data.</text>
</comment>
<keyword evidence="1" id="KW-0175">Coiled coil</keyword>
<dbReference type="AlphaFoldDB" id="A0A0M9G3Q7"/>
<dbReference type="OrthoDB" id="248410at2759"/>
<feature type="region of interest" description="Disordered" evidence="2">
    <location>
        <begin position="1"/>
        <end position="34"/>
    </location>
</feature>